<sequence>MIFNKVYIALIAKIIRLFSFISKRIKSKYEGHILMFHTISPVKDVNDVCDCSYDYFEKRINYFINNNYEFLSMDSVADIISRKLSKRFVSITFDDTSLTVFKNAFPLLKKHRIPFTIYVAYNLINSTGMLTELQIKEMLSSGLCTLGAHSMSHVKLIGKYIDYNYEIKEIKLKLETKFSTRINHFAYPYGQPYQVSLKAIRTVSKVGYKTAVSSVNLPLKECTSFKYYLPRELN</sequence>
<accession>A0ABM7NZ91</accession>
<dbReference type="PANTHER" id="PTHR34216:SF7">
    <property type="entry name" value="POLY-BETA-1,6-N-ACETYL-D-GLUCOSAMINE N-DEACETYLASE"/>
    <property type="match status" value="1"/>
</dbReference>
<gene>
    <name evidence="3" type="ORF">prwr041_16270</name>
</gene>
<dbReference type="RefSeq" id="WP_207153362.1">
    <property type="nucleotide sequence ID" value="NZ_AP024484.1"/>
</dbReference>
<feature type="domain" description="NodB homology" evidence="2">
    <location>
        <begin position="87"/>
        <end position="234"/>
    </location>
</feature>
<dbReference type="EMBL" id="AP024484">
    <property type="protein sequence ID" value="BCS85734.1"/>
    <property type="molecule type" value="Genomic_DNA"/>
</dbReference>
<evidence type="ECO:0000313" key="4">
    <source>
        <dbReference type="Proteomes" id="UP001319045"/>
    </source>
</evidence>
<name>A0ABM7NZ91_9BACT</name>
<dbReference type="InterPro" id="IPR002509">
    <property type="entry name" value="NODB_dom"/>
</dbReference>
<dbReference type="CDD" id="cd10918">
    <property type="entry name" value="CE4_NodB_like_5s_6s"/>
    <property type="match status" value="1"/>
</dbReference>
<dbReference type="InterPro" id="IPR051398">
    <property type="entry name" value="Polysacch_Deacetylase"/>
</dbReference>
<dbReference type="InterPro" id="IPR011330">
    <property type="entry name" value="Glyco_hydro/deAcase_b/a-brl"/>
</dbReference>
<reference evidence="3 4" key="1">
    <citation type="journal article" date="2022" name="Int. J. Syst. Evol. Microbiol.">
        <title>Prevotella herbatica sp. nov., a plant polysaccharide-decomposing anaerobic bacterium isolated from a methanogenic reactor.</title>
        <authorList>
            <person name="Uek A."/>
            <person name="Tonouchi A."/>
            <person name="Kaku N."/>
            <person name="Ueki K."/>
        </authorList>
    </citation>
    <scope>NUCLEOTIDE SEQUENCE [LARGE SCALE GENOMIC DNA]</scope>
    <source>
        <strain evidence="3 4">WR041</strain>
    </source>
</reference>
<keyword evidence="1" id="KW-0732">Signal</keyword>
<protein>
    <submittedName>
        <fullName evidence="3">Polysaccharide deacetylase</fullName>
    </submittedName>
</protein>
<evidence type="ECO:0000259" key="2">
    <source>
        <dbReference type="PROSITE" id="PS51677"/>
    </source>
</evidence>
<dbReference type="PANTHER" id="PTHR34216">
    <property type="match status" value="1"/>
</dbReference>
<proteinExistence type="predicted"/>
<keyword evidence="4" id="KW-1185">Reference proteome</keyword>
<dbReference type="PROSITE" id="PS51677">
    <property type="entry name" value="NODB"/>
    <property type="match status" value="1"/>
</dbReference>
<evidence type="ECO:0000256" key="1">
    <source>
        <dbReference type="ARBA" id="ARBA00022729"/>
    </source>
</evidence>
<evidence type="ECO:0000313" key="3">
    <source>
        <dbReference type="EMBL" id="BCS85734.1"/>
    </source>
</evidence>
<dbReference type="Gene3D" id="3.20.20.370">
    <property type="entry name" value="Glycoside hydrolase/deacetylase"/>
    <property type="match status" value="1"/>
</dbReference>
<dbReference type="Proteomes" id="UP001319045">
    <property type="component" value="Chromosome"/>
</dbReference>
<dbReference type="SUPFAM" id="SSF88713">
    <property type="entry name" value="Glycoside hydrolase/deacetylase"/>
    <property type="match status" value="1"/>
</dbReference>
<dbReference type="Pfam" id="PF01522">
    <property type="entry name" value="Polysacc_deac_1"/>
    <property type="match status" value="1"/>
</dbReference>
<organism evidence="3 4">
    <name type="scientific">Prevotella herbatica</name>
    <dbReference type="NCBI Taxonomy" id="2801997"/>
    <lineage>
        <taxon>Bacteria</taxon>
        <taxon>Pseudomonadati</taxon>
        <taxon>Bacteroidota</taxon>
        <taxon>Bacteroidia</taxon>
        <taxon>Bacteroidales</taxon>
        <taxon>Prevotellaceae</taxon>
        <taxon>Prevotella</taxon>
    </lineage>
</organism>